<dbReference type="PANTHER" id="PTHR12019">
    <property type="entry name" value="LAMINA-ASSOCIATED POLYPEPTIDE THYMOPOIETIN"/>
    <property type="match status" value="1"/>
</dbReference>
<comment type="similarity">
    <text evidence="1">Belongs to the LEM family.</text>
</comment>
<keyword evidence="2" id="KW-0488">Methylation</keyword>
<dbReference type="GO" id="GO:0005635">
    <property type="term" value="C:nuclear envelope"/>
    <property type="evidence" value="ECO:0007669"/>
    <property type="project" value="UniProtKB-ARBA"/>
</dbReference>
<dbReference type="Pfam" id="PF08198">
    <property type="entry name" value="Thymopoietin"/>
    <property type="match status" value="1"/>
</dbReference>
<feature type="region of interest" description="Disordered" evidence="6">
    <location>
        <begin position="205"/>
        <end position="299"/>
    </location>
</feature>
<evidence type="ECO:0000256" key="5">
    <source>
        <dbReference type="ARBA" id="ARBA00023125"/>
    </source>
</evidence>
<dbReference type="GeneID" id="114859397"/>
<evidence type="ECO:0000256" key="6">
    <source>
        <dbReference type="SAM" id="MobiDB-lite"/>
    </source>
</evidence>
<dbReference type="GO" id="GO:0003677">
    <property type="term" value="F:DNA binding"/>
    <property type="evidence" value="ECO:0007669"/>
    <property type="project" value="UniProtKB-KW"/>
</dbReference>
<evidence type="ECO:0000259" key="8">
    <source>
        <dbReference type="PROSITE" id="PS50954"/>
    </source>
</evidence>
<sequence>MALRAEDPSQLSKSRLKSDLVAHNVALPPSKSRKEVYVELHLKHIERKTAADFSSDEEEQARHAKEEHPEVPDPGALTDDDLQAALLKRGVKVGPVVASTRALYEKKLLKLLQPDGHGQLNGADSGAGYSDSEGEERGGEGDDAESDCEEEKQTVQRSDQAPQQRRQVKVSHHLQNGYFSYPQCFLLSSRLRVPASRARKPIEWNSRNASSERSRSRCSQISAGVSRASSIDQRSGLGPGVPPASQTRQRSDSSSFSITQMVEEMETRRSLSSPNGAESELSGSKVPEHRSRSDGLDMAVVDERTRTDQSLYYTPKASAHKTKTKLHQEPVEPTFKDMFAATESTPTGIYATQRRPIKGAAGRPVRYAYPDTPSSPSTLQRREVARRLVPVHIQLVVFLVVTCLLYFIYVCVEDNSWSPFLASLDNRNQGPDSEEGLLLQADTPALSGQE</sequence>
<dbReference type="InParanoid" id="A0A6P7N510"/>
<dbReference type="Proteomes" id="UP000515150">
    <property type="component" value="Chromosome 7"/>
</dbReference>
<feature type="domain" description="LEM" evidence="8">
    <location>
        <begin position="71"/>
        <end position="115"/>
    </location>
</feature>
<dbReference type="KEGG" id="bspl:114859397"/>
<evidence type="ECO:0000256" key="4">
    <source>
        <dbReference type="ARBA" id="ARBA00022990"/>
    </source>
</evidence>
<evidence type="ECO:0000256" key="1">
    <source>
        <dbReference type="ARBA" id="ARBA00007744"/>
    </source>
</evidence>
<feature type="compositionally biased region" description="Basic and acidic residues" evidence="6">
    <location>
        <begin position="286"/>
        <end position="299"/>
    </location>
</feature>
<evidence type="ECO:0000313" key="11">
    <source>
        <dbReference type="RefSeq" id="XP_029013335.1"/>
    </source>
</evidence>
<evidence type="ECO:0000256" key="7">
    <source>
        <dbReference type="SAM" id="Phobius"/>
    </source>
</evidence>
<feature type="domain" description="LEM-like" evidence="9">
    <location>
        <begin position="5"/>
        <end position="48"/>
    </location>
</feature>
<protein>
    <submittedName>
        <fullName evidence="11">LEM domain-containing protein 1 isoform X1</fullName>
    </submittedName>
</protein>
<feature type="compositionally biased region" description="Basic and acidic residues" evidence="6">
    <location>
        <begin position="60"/>
        <end position="71"/>
    </location>
</feature>
<dbReference type="CDD" id="cd12940">
    <property type="entry name" value="LEM_LAP2_LEMD1"/>
    <property type="match status" value="1"/>
</dbReference>
<keyword evidence="3" id="KW-0597">Phosphoprotein</keyword>
<reference evidence="11" key="1">
    <citation type="submission" date="2025-08" db="UniProtKB">
        <authorList>
            <consortium name="RefSeq"/>
        </authorList>
    </citation>
    <scope>IDENTIFICATION</scope>
</reference>
<dbReference type="AlphaFoldDB" id="A0A6P7N510"/>
<dbReference type="SMART" id="SM01261">
    <property type="entry name" value="Thymopoietin"/>
    <property type="match status" value="1"/>
</dbReference>
<dbReference type="PROSITE" id="PS50954">
    <property type="entry name" value="LEM"/>
    <property type="match status" value="1"/>
</dbReference>
<dbReference type="PROSITE" id="PS50955">
    <property type="entry name" value="LEM_LIKE"/>
    <property type="match status" value="1"/>
</dbReference>
<feature type="compositionally biased region" description="Acidic residues" evidence="6">
    <location>
        <begin position="141"/>
        <end position="150"/>
    </location>
</feature>
<dbReference type="SUPFAM" id="SSF63451">
    <property type="entry name" value="LEM domain"/>
    <property type="match status" value="2"/>
</dbReference>
<dbReference type="OrthoDB" id="6363067at2759"/>
<feature type="region of interest" description="Disordered" evidence="6">
    <location>
        <begin position="114"/>
        <end position="169"/>
    </location>
</feature>
<evidence type="ECO:0000256" key="2">
    <source>
        <dbReference type="ARBA" id="ARBA00022481"/>
    </source>
</evidence>
<proteinExistence type="inferred from homology"/>
<accession>A0A6P7N510</accession>
<evidence type="ECO:0000313" key="10">
    <source>
        <dbReference type="Proteomes" id="UP000515150"/>
    </source>
</evidence>
<keyword evidence="7" id="KW-1133">Transmembrane helix</keyword>
<feature type="compositionally biased region" description="Polar residues" evidence="6">
    <location>
        <begin position="155"/>
        <end position="165"/>
    </location>
</feature>
<gene>
    <name evidence="11" type="primary">lemd1</name>
</gene>
<dbReference type="SMART" id="SM00540">
    <property type="entry name" value="LEM"/>
    <property type="match status" value="1"/>
</dbReference>
<feature type="compositionally biased region" description="Polar residues" evidence="6">
    <location>
        <begin position="244"/>
        <end position="260"/>
    </location>
</feature>
<keyword evidence="7" id="KW-0472">Membrane</keyword>
<evidence type="ECO:0000256" key="3">
    <source>
        <dbReference type="ARBA" id="ARBA00022553"/>
    </source>
</evidence>
<feature type="transmembrane region" description="Helical" evidence="7">
    <location>
        <begin position="388"/>
        <end position="409"/>
    </location>
</feature>
<dbReference type="FunFam" id="1.10.720.40:FF:000001">
    <property type="entry name" value="LEM domain containing 2, isoform CRA_a"/>
    <property type="match status" value="2"/>
</dbReference>
<name>A0A6P7N510_BETSP</name>
<keyword evidence="4" id="KW-0007">Acetylation</keyword>
<feature type="region of interest" description="Disordered" evidence="6">
    <location>
        <begin position="430"/>
        <end position="450"/>
    </location>
</feature>
<dbReference type="Pfam" id="PF03020">
    <property type="entry name" value="LEM"/>
    <property type="match status" value="1"/>
</dbReference>
<dbReference type="InterPro" id="IPR003887">
    <property type="entry name" value="LEM_dom"/>
</dbReference>
<keyword evidence="10" id="KW-1185">Reference proteome</keyword>
<dbReference type="Gene3D" id="1.10.720.40">
    <property type="match status" value="2"/>
</dbReference>
<dbReference type="InterPro" id="IPR013146">
    <property type="entry name" value="LEM-like_dom"/>
</dbReference>
<dbReference type="InterPro" id="IPR011015">
    <property type="entry name" value="LEM/LEM-like_dom_sf"/>
</dbReference>
<dbReference type="CTD" id="93273"/>
<dbReference type="RefSeq" id="XP_029013335.1">
    <property type="nucleotide sequence ID" value="XM_029157502.3"/>
</dbReference>
<evidence type="ECO:0000259" key="9">
    <source>
        <dbReference type="PROSITE" id="PS50955"/>
    </source>
</evidence>
<feature type="region of interest" description="Disordered" evidence="6">
    <location>
        <begin position="48"/>
        <end position="81"/>
    </location>
</feature>
<organism evidence="10 11">
    <name type="scientific">Betta splendens</name>
    <name type="common">Siamese fighting fish</name>
    <dbReference type="NCBI Taxonomy" id="158456"/>
    <lineage>
        <taxon>Eukaryota</taxon>
        <taxon>Metazoa</taxon>
        <taxon>Chordata</taxon>
        <taxon>Craniata</taxon>
        <taxon>Vertebrata</taxon>
        <taxon>Euteleostomi</taxon>
        <taxon>Actinopterygii</taxon>
        <taxon>Neopterygii</taxon>
        <taxon>Teleostei</taxon>
        <taxon>Neoteleostei</taxon>
        <taxon>Acanthomorphata</taxon>
        <taxon>Anabantaria</taxon>
        <taxon>Anabantiformes</taxon>
        <taxon>Anabantoidei</taxon>
        <taxon>Osphronemidae</taxon>
        <taxon>Betta</taxon>
    </lineage>
</organism>
<dbReference type="InterPro" id="IPR051656">
    <property type="entry name" value="LEM_domain"/>
</dbReference>
<keyword evidence="7" id="KW-0812">Transmembrane</keyword>
<dbReference type="PANTHER" id="PTHR12019:SF22">
    <property type="entry name" value="LAMINA-ASSOCIATED POLYPEPTIDE 2, ISOFORMS BETA_GAMMA"/>
    <property type="match status" value="1"/>
</dbReference>
<keyword evidence="5" id="KW-0238">DNA-binding</keyword>